<gene>
    <name evidence="5" type="ORF">SAMN02910418_02134</name>
</gene>
<dbReference type="GO" id="GO:0016491">
    <property type="term" value="F:oxidoreductase activity"/>
    <property type="evidence" value="ECO:0007669"/>
    <property type="project" value="InterPro"/>
</dbReference>
<evidence type="ECO:0000256" key="1">
    <source>
        <dbReference type="ARBA" id="ARBA00001947"/>
    </source>
</evidence>
<dbReference type="InterPro" id="IPR011032">
    <property type="entry name" value="GroES-like_sf"/>
</dbReference>
<dbReference type="SUPFAM" id="SSF51735">
    <property type="entry name" value="NAD(P)-binding Rossmann-fold domains"/>
    <property type="match status" value="1"/>
</dbReference>
<reference evidence="6" key="1">
    <citation type="submission" date="2016-10" db="EMBL/GenBank/DDBJ databases">
        <authorList>
            <person name="Varghese N."/>
            <person name="Submissions S."/>
        </authorList>
    </citation>
    <scope>NUCLEOTIDE SEQUENCE [LARGE SCALE GENOMIC DNA]</scope>
    <source>
        <strain evidence="6">KPR-1</strain>
    </source>
</reference>
<keyword evidence="6" id="KW-1185">Reference proteome</keyword>
<evidence type="ECO:0000259" key="4">
    <source>
        <dbReference type="SMART" id="SM00829"/>
    </source>
</evidence>
<evidence type="ECO:0000313" key="6">
    <source>
        <dbReference type="Proteomes" id="UP000199288"/>
    </source>
</evidence>
<dbReference type="AlphaFoldDB" id="A0A1H4D4G2"/>
<evidence type="ECO:0000256" key="2">
    <source>
        <dbReference type="ARBA" id="ARBA00022723"/>
    </source>
</evidence>
<dbReference type="OrthoDB" id="241504at2"/>
<dbReference type="Gene3D" id="3.90.180.10">
    <property type="entry name" value="Medium-chain alcohol dehydrogenases, catalytic domain"/>
    <property type="match status" value="1"/>
</dbReference>
<comment type="cofactor">
    <cofactor evidence="1">
        <name>Zn(2+)</name>
        <dbReference type="ChEBI" id="CHEBI:29105"/>
    </cofactor>
</comment>
<dbReference type="SMART" id="SM00829">
    <property type="entry name" value="PKS_ER"/>
    <property type="match status" value="1"/>
</dbReference>
<dbReference type="EMBL" id="FNQV01000015">
    <property type="protein sequence ID" value="SEA67478.1"/>
    <property type="molecule type" value="Genomic_DNA"/>
</dbReference>
<dbReference type="RefSeq" id="WP_092565727.1">
    <property type="nucleotide sequence ID" value="NZ_FNQV01000015.1"/>
</dbReference>
<dbReference type="GO" id="GO:0046872">
    <property type="term" value="F:metal ion binding"/>
    <property type="evidence" value="ECO:0007669"/>
    <property type="project" value="UniProtKB-KW"/>
</dbReference>
<evidence type="ECO:0000313" key="5">
    <source>
        <dbReference type="EMBL" id="SEA67478.1"/>
    </source>
</evidence>
<dbReference type="SUPFAM" id="SSF50129">
    <property type="entry name" value="GroES-like"/>
    <property type="match status" value="1"/>
</dbReference>
<dbReference type="InterPro" id="IPR020843">
    <property type="entry name" value="ER"/>
</dbReference>
<dbReference type="InterPro" id="IPR036291">
    <property type="entry name" value="NAD(P)-bd_dom_sf"/>
</dbReference>
<dbReference type="PANTHER" id="PTHR42813:SF2">
    <property type="entry name" value="DEHYDROGENASE, ZINC-CONTAINING, PUTATIVE (AFU_ORTHOLOGUE AFUA_2G02810)-RELATED"/>
    <property type="match status" value="1"/>
</dbReference>
<accession>A0A1H4D4G2</accession>
<evidence type="ECO:0000256" key="3">
    <source>
        <dbReference type="ARBA" id="ARBA00022833"/>
    </source>
</evidence>
<dbReference type="Pfam" id="PF08240">
    <property type="entry name" value="ADH_N"/>
    <property type="match status" value="1"/>
</dbReference>
<protein>
    <submittedName>
        <fullName evidence="5">Threonine dehydrogenase</fullName>
    </submittedName>
</protein>
<dbReference type="Proteomes" id="UP000199288">
    <property type="component" value="Unassembled WGS sequence"/>
</dbReference>
<dbReference type="InterPro" id="IPR013154">
    <property type="entry name" value="ADH-like_N"/>
</dbReference>
<dbReference type="InterPro" id="IPR013149">
    <property type="entry name" value="ADH-like_C"/>
</dbReference>
<feature type="domain" description="Enoyl reductase (ER)" evidence="4">
    <location>
        <begin position="8"/>
        <end position="337"/>
    </location>
</feature>
<organism evidence="5 6">
    <name type="scientific">Bowdeniella nasicola</name>
    <dbReference type="NCBI Taxonomy" id="208480"/>
    <lineage>
        <taxon>Bacteria</taxon>
        <taxon>Bacillati</taxon>
        <taxon>Actinomycetota</taxon>
        <taxon>Actinomycetes</taxon>
        <taxon>Actinomycetales</taxon>
        <taxon>Actinomycetaceae</taxon>
        <taxon>Bowdeniella</taxon>
    </lineage>
</organism>
<keyword evidence="2" id="KW-0479">Metal-binding</keyword>
<dbReference type="Gene3D" id="3.40.50.720">
    <property type="entry name" value="NAD(P)-binding Rossmann-like Domain"/>
    <property type="match status" value="1"/>
</dbReference>
<name>A0A1H4D4G2_9ACTO</name>
<keyword evidence="3" id="KW-0862">Zinc</keyword>
<dbReference type="Pfam" id="PF00107">
    <property type="entry name" value="ADH_zinc_N"/>
    <property type="match status" value="1"/>
</dbReference>
<proteinExistence type="predicted"/>
<dbReference type="PANTHER" id="PTHR42813">
    <property type="entry name" value="ZINC-TYPE ALCOHOL DEHYDROGENASE-LIKE"/>
    <property type="match status" value="1"/>
</dbReference>
<dbReference type="CDD" id="cd08287">
    <property type="entry name" value="FDH_like_ADH3"/>
    <property type="match status" value="1"/>
</dbReference>
<sequence>MFGAVLYGKDDVRYEEREDPRIIDPADAIVRTVATCVCGSDLWRYRGINPTDRPSPFGHEYVGIVEEVGRETTTVSPGQFVVGGFLYSCGTCATCRVGQQANCENGGGYDGCQAEYIRIPYADGTLVAVEETSTDDDLIADLLSLSDVMCTGWHAAVSAGVTEGCSVAVVGDGAVGLSGVLAAKIRGAETIIAMSKYPERQALAREFGATHIIAERGDAGIAAVRELTNGIGADAVLECVGTQTSVDQALQSARPGGRVGWVGLPHIDGINQSHMFWRNVGLAGGVAPVRAYLPELLPMVLSRAIRPGKVFDLRLPLSDVADAYAAMDERRAIKVLLTP</sequence>